<dbReference type="Pfam" id="PF04542">
    <property type="entry name" value="Sigma70_r2"/>
    <property type="match status" value="1"/>
</dbReference>
<comment type="caution">
    <text evidence="9">The sequence shown here is derived from an EMBL/GenBank/DDBJ whole genome shotgun (WGS) entry which is preliminary data.</text>
</comment>
<evidence type="ECO:0000256" key="5">
    <source>
        <dbReference type="ARBA" id="ARBA00023163"/>
    </source>
</evidence>
<dbReference type="AlphaFoldDB" id="A0A5C8HYJ7"/>
<gene>
    <name evidence="9" type="ORF">FVP77_00085</name>
</gene>
<dbReference type="InterPro" id="IPR036388">
    <property type="entry name" value="WH-like_DNA-bd_sf"/>
</dbReference>
<dbReference type="InterPro" id="IPR013249">
    <property type="entry name" value="RNA_pol_sigma70_r4_t2"/>
</dbReference>
<keyword evidence="3 6" id="KW-0731">Sigma factor</keyword>
<evidence type="ECO:0000256" key="3">
    <source>
        <dbReference type="ARBA" id="ARBA00023082"/>
    </source>
</evidence>
<evidence type="ECO:0000256" key="6">
    <source>
        <dbReference type="RuleBase" id="RU000716"/>
    </source>
</evidence>
<dbReference type="GO" id="GO:0016987">
    <property type="term" value="F:sigma factor activity"/>
    <property type="evidence" value="ECO:0007669"/>
    <property type="project" value="UniProtKB-KW"/>
</dbReference>
<keyword evidence="10" id="KW-1185">Reference proteome</keyword>
<dbReference type="Gene3D" id="1.10.10.10">
    <property type="entry name" value="Winged helix-like DNA-binding domain superfamily/Winged helix DNA-binding domain"/>
    <property type="match status" value="1"/>
</dbReference>
<evidence type="ECO:0000313" key="9">
    <source>
        <dbReference type="EMBL" id="TXK11938.1"/>
    </source>
</evidence>
<reference evidence="9 10" key="1">
    <citation type="submission" date="2019-08" db="EMBL/GenBank/DDBJ databases">
        <authorList>
            <person name="Dong K."/>
        </authorList>
    </citation>
    <scope>NUCLEOTIDE SEQUENCE [LARGE SCALE GENOMIC DNA]</scope>
    <source>
        <strain evidence="9 10">JCM14558</strain>
    </source>
</reference>
<sequence>MNRQGGRDPVADPDGELSAEEAFAAGDEVALAHAYRRWSPVVYTLALRSLGDRADAEDVTQKTFVSAWTSRTTYDPARARLSTWIIAIAKRRIADTHEARRRIRALQEELQRVTIPDDLRASLPVDLGDTLLVAQEIDRLEPDARKVMRLAFFDDLTHDEISRRIGMPLGTVKSHIRRSLERMRTRLEVTHGAHRS</sequence>
<keyword evidence="2 6" id="KW-0805">Transcription regulation</keyword>
<name>A0A5C8HYJ7_9MICO</name>
<evidence type="ECO:0000256" key="4">
    <source>
        <dbReference type="ARBA" id="ARBA00023125"/>
    </source>
</evidence>
<dbReference type="Proteomes" id="UP000321034">
    <property type="component" value="Unassembled WGS sequence"/>
</dbReference>
<dbReference type="InterPro" id="IPR013324">
    <property type="entry name" value="RNA_pol_sigma_r3/r4-like"/>
</dbReference>
<dbReference type="InterPro" id="IPR000838">
    <property type="entry name" value="RNA_pol_sigma70_ECF_CS"/>
</dbReference>
<dbReference type="GO" id="GO:0006352">
    <property type="term" value="P:DNA-templated transcription initiation"/>
    <property type="evidence" value="ECO:0007669"/>
    <property type="project" value="InterPro"/>
</dbReference>
<dbReference type="CDD" id="cd06171">
    <property type="entry name" value="Sigma70_r4"/>
    <property type="match status" value="1"/>
</dbReference>
<dbReference type="PANTHER" id="PTHR43133">
    <property type="entry name" value="RNA POLYMERASE ECF-TYPE SIGMA FACTO"/>
    <property type="match status" value="1"/>
</dbReference>
<dbReference type="InterPro" id="IPR013325">
    <property type="entry name" value="RNA_pol_sigma_r2"/>
</dbReference>
<dbReference type="PANTHER" id="PTHR43133:SF62">
    <property type="entry name" value="RNA POLYMERASE SIGMA FACTOR SIGZ"/>
    <property type="match status" value="1"/>
</dbReference>
<dbReference type="InterPro" id="IPR007627">
    <property type="entry name" value="RNA_pol_sigma70_r2"/>
</dbReference>
<dbReference type="OrthoDB" id="5243766at2"/>
<evidence type="ECO:0000259" key="7">
    <source>
        <dbReference type="Pfam" id="PF04542"/>
    </source>
</evidence>
<evidence type="ECO:0000256" key="2">
    <source>
        <dbReference type="ARBA" id="ARBA00023015"/>
    </source>
</evidence>
<dbReference type="GO" id="GO:0006950">
    <property type="term" value="P:response to stress"/>
    <property type="evidence" value="ECO:0007669"/>
    <property type="project" value="UniProtKB-ARBA"/>
</dbReference>
<protein>
    <recommendedName>
        <fullName evidence="6">RNA polymerase sigma factor</fullName>
    </recommendedName>
</protein>
<dbReference type="PROSITE" id="PS01063">
    <property type="entry name" value="SIGMA70_ECF"/>
    <property type="match status" value="1"/>
</dbReference>
<dbReference type="SUPFAM" id="SSF88946">
    <property type="entry name" value="Sigma2 domain of RNA polymerase sigma factors"/>
    <property type="match status" value="1"/>
</dbReference>
<dbReference type="GO" id="GO:0003677">
    <property type="term" value="F:DNA binding"/>
    <property type="evidence" value="ECO:0007669"/>
    <property type="project" value="UniProtKB-KW"/>
</dbReference>
<organism evidence="9 10">
    <name type="scientific">Microbacterium hatanonis</name>
    <dbReference type="NCBI Taxonomy" id="404366"/>
    <lineage>
        <taxon>Bacteria</taxon>
        <taxon>Bacillati</taxon>
        <taxon>Actinomycetota</taxon>
        <taxon>Actinomycetes</taxon>
        <taxon>Micrococcales</taxon>
        <taxon>Microbacteriaceae</taxon>
        <taxon>Microbacterium</taxon>
    </lineage>
</organism>
<dbReference type="NCBIfam" id="TIGR02937">
    <property type="entry name" value="sigma70-ECF"/>
    <property type="match status" value="1"/>
</dbReference>
<proteinExistence type="inferred from homology"/>
<feature type="domain" description="RNA polymerase sigma factor 70 region 4 type 2" evidence="8">
    <location>
        <begin position="133"/>
        <end position="183"/>
    </location>
</feature>
<comment type="similarity">
    <text evidence="1 6">Belongs to the sigma-70 factor family. ECF subfamily.</text>
</comment>
<feature type="domain" description="RNA polymerase sigma-70 region 2" evidence="7">
    <location>
        <begin position="35"/>
        <end position="102"/>
    </location>
</feature>
<keyword evidence="5 6" id="KW-0804">Transcription</keyword>
<dbReference type="InterPro" id="IPR014284">
    <property type="entry name" value="RNA_pol_sigma-70_dom"/>
</dbReference>
<evidence type="ECO:0000313" key="10">
    <source>
        <dbReference type="Proteomes" id="UP000321034"/>
    </source>
</evidence>
<dbReference type="InterPro" id="IPR039425">
    <property type="entry name" value="RNA_pol_sigma-70-like"/>
</dbReference>
<keyword evidence="4 6" id="KW-0238">DNA-binding</keyword>
<dbReference type="Gene3D" id="1.10.1740.10">
    <property type="match status" value="1"/>
</dbReference>
<dbReference type="Pfam" id="PF08281">
    <property type="entry name" value="Sigma70_r4_2"/>
    <property type="match status" value="1"/>
</dbReference>
<dbReference type="EMBL" id="VRSV01000001">
    <property type="protein sequence ID" value="TXK11938.1"/>
    <property type="molecule type" value="Genomic_DNA"/>
</dbReference>
<evidence type="ECO:0000256" key="1">
    <source>
        <dbReference type="ARBA" id="ARBA00010641"/>
    </source>
</evidence>
<dbReference type="SUPFAM" id="SSF88659">
    <property type="entry name" value="Sigma3 and sigma4 domains of RNA polymerase sigma factors"/>
    <property type="match status" value="1"/>
</dbReference>
<accession>A0A5C8HYJ7</accession>
<dbReference type="RefSeq" id="WP_147892689.1">
    <property type="nucleotide sequence ID" value="NZ_BAAANR010000001.1"/>
</dbReference>
<evidence type="ECO:0000259" key="8">
    <source>
        <dbReference type="Pfam" id="PF08281"/>
    </source>
</evidence>